<dbReference type="SUPFAM" id="SSF50129">
    <property type="entry name" value="GroES-like"/>
    <property type="match status" value="1"/>
</dbReference>
<dbReference type="InterPro" id="IPR041694">
    <property type="entry name" value="ADH_N_2"/>
</dbReference>
<reference evidence="3" key="1">
    <citation type="journal article" date="2019" name="Org. Lett.">
        <title>Discovery of Druggability-Improved Analogues by Investigation of the LL-D49194?1 Biosynthetic Pathway.</title>
        <authorList>
            <person name="Dong L."/>
            <person name="Shen Y."/>
            <person name="Hou X.-F."/>
            <person name="Li W.-J."/>
            <person name="Tang G.-L."/>
        </authorList>
    </citation>
    <scope>NUCLEOTIDE SEQUENCE</scope>
    <source>
        <strain evidence="3">NRRL15735</strain>
    </source>
</reference>
<keyword evidence="1" id="KW-0560">Oxidoreductase</keyword>
<dbReference type="InterPro" id="IPR036291">
    <property type="entry name" value="NAD(P)-bd_dom_sf"/>
</dbReference>
<proteinExistence type="predicted"/>
<dbReference type="PANTHER" id="PTHR43205:SF7">
    <property type="entry name" value="PROSTAGLANDIN REDUCTASE 1"/>
    <property type="match status" value="1"/>
</dbReference>
<dbReference type="InterPro" id="IPR013149">
    <property type="entry name" value="ADH-like_C"/>
</dbReference>
<protein>
    <submittedName>
        <fullName evidence="3">NADP+-dependent oxidoreductase</fullName>
    </submittedName>
</protein>
<dbReference type="SUPFAM" id="SSF51735">
    <property type="entry name" value="NAD(P)-binding Rossmann-fold domains"/>
    <property type="match status" value="1"/>
</dbReference>
<dbReference type="Pfam" id="PF00107">
    <property type="entry name" value="ADH_zinc_N"/>
    <property type="match status" value="1"/>
</dbReference>
<dbReference type="InterPro" id="IPR045010">
    <property type="entry name" value="MDR_fam"/>
</dbReference>
<dbReference type="PANTHER" id="PTHR43205">
    <property type="entry name" value="PROSTAGLANDIN REDUCTASE"/>
    <property type="match status" value="1"/>
</dbReference>
<dbReference type="InterPro" id="IPR011032">
    <property type="entry name" value="GroES-like_sf"/>
</dbReference>
<evidence type="ECO:0000256" key="1">
    <source>
        <dbReference type="ARBA" id="ARBA00023002"/>
    </source>
</evidence>
<dbReference type="SMART" id="SM00829">
    <property type="entry name" value="PKS_ER"/>
    <property type="match status" value="1"/>
</dbReference>
<name>A0A516T9Q5_9ACTN</name>
<dbReference type="EMBL" id="MK501817">
    <property type="protein sequence ID" value="QDQ37899.1"/>
    <property type="molecule type" value="Genomic_DNA"/>
</dbReference>
<evidence type="ECO:0000313" key="3">
    <source>
        <dbReference type="EMBL" id="QDQ37899.1"/>
    </source>
</evidence>
<evidence type="ECO:0000259" key="2">
    <source>
        <dbReference type="SMART" id="SM00829"/>
    </source>
</evidence>
<feature type="domain" description="Enoyl reductase (ER)" evidence="2">
    <location>
        <begin position="26"/>
        <end position="340"/>
    </location>
</feature>
<dbReference type="Gene3D" id="3.90.180.10">
    <property type="entry name" value="Medium-chain alcohol dehydrogenases, catalytic domain"/>
    <property type="match status" value="1"/>
</dbReference>
<organism evidence="3">
    <name type="scientific">Streptomyces vinaceusdrappus</name>
    <dbReference type="NCBI Taxonomy" id="67376"/>
    <lineage>
        <taxon>Bacteria</taxon>
        <taxon>Bacillati</taxon>
        <taxon>Actinomycetota</taxon>
        <taxon>Actinomycetes</taxon>
        <taxon>Kitasatosporales</taxon>
        <taxon>Streptomycetaceae</taxon>
        <taxon>Streptomyces</taxon>
        <taxon>Streptomyces rochei group</taxon>
    </lineage>
</organism>
<dbReference type="AlphaFoldDB" id="A0A516T9Q5"/>
<dbReference type="Gene3D" id="3.40.50.720">
    <property type="entry name" value="NAD(P)-binding Rossmann-like Domain"/>
    <property type="match status" value="1"/>
</dbReference>
<dbReference type="GO" id="GO:0016628">
    <property type="term" value="F:oxidoreductase activity, acting on the CH-CH group of donors, NAD or NADP as acceptor"/>
    <property type="evidence" value="ECO:0007669"/>
    <property type="project" value="InterPro"/>
</dbReference>
<accession>A0A516T9Q5</accession>
<dbReference type="CDD" id="cd05288">
    <property type="entry name" value="PGDH"/>
    <property type="match status" value="1"/>
</dbReference>
<dbReference type="Pfam" id="PF16884">
    <property type="entry name" value="ADH_N_2"/>
    <property type="match status" value="1"/>
</dbReference>
<dbReference type="InterPro" id="IPR020843">
    <property type="entry name" value="ER"/>
</dbReference>
<sequence>MSTHNALEIPRTAREVRLTEQLEGELTLDHFGIVQTPVPQPNAGEVLVRTDYLSLAAAYADLMRPGCQLPVPPFLAGERLGGGAVGTVVRSASDELAVGDLVHSMSGWSEYSAGPAETYAKLPAGLFPSPAYFLSQGPTAYYGMADIARAGEGDVVFVSGAAGGVGSLAGQIARCRGAARVIGSTGSKEKIDYLVDELGYDAAFDYHDGPVVERLRELAPNGINVFFDNVGGEQFEAAVQTAAPHARFALCGALAGQIGGGRAAHPRLDLMRAITRHLEIRPFACYHTPEQVSAWYEHFAQWHGEGRFVFPHTTLEGGLARAPEGMLALLNGRYRGNVAVRITSG</sequence>